<evidence type="ECO:0000256" key="9">
    <source>
        <dbReference type="ARBA" id="ARBA00022840"/>
    </source>
</evidence>
<dbReference type="EC" id="2.7.13.3" evidence="3"/>
<dbReference type="SMART" id="SM00388">
    <property type="entry name" value="HisKA"/>
    <property type="match status" value="1"/>
</dbReference>
<keyword evidence="9" id="KW-0067">ATP-binding</keyword>
<keyword evidence="5" id="KW-0597">Phosphoprotein</keyword>
<dbReference type="Pfam" id="PF00672">
    <property type="entry name" value="HAMP"/>
    <property type="match status" value="1"/>
</dbReference>
<dbReference type="RefSeq" id="WP_014537670.1">
    <property type="nucleotide sequence ID" value="NC_017384.1"/>
</dbReference>
<dbReference type="InterPro" id="IPR050980">
    <property type="entry name" value="2C_sensor_his_kinase"/>
</dbReference>
<dbReference type="AlphaFoldDB" id="F9Y522"/>
<keyword evidence="4" id="KW-1003">Cell membrane</keyword>
<name>F9Y522_KETVW</name>
<dbReference type="Pfam" id="PF00512">
    <property type="entry name" value="HisKA"/>
    <property type="match status" value="1"/>
</dbReference>
<dbReference type="SMART" id="SM00387">
    <property type="entry name" value="HATPase_c"/>
    <property type="match status" value="1"/>
</dbReference>
<feature type="transmembrane region" description="Helical" evidence="10">
    <location>
        <begin position="135"/>
        <end position="157"/>
    </location>
</feature>
<dbReference type="InterPro" id="IPR003660">
    <property type="entry name" value="HAMP_dom"/>
</dbReference>
<dbReference type="Gene3D" id="1.10.287.130">
    <property type="match status" value="1"/>
</dbReference>
<evidence type="ECO:0000259" key="11">
    <source>
        <dbReference type="PROSITE" id="PS50109"/>
    </source>
</evidence>
<evidence type="ECO:0000256" key="3">
    <source>
        <dbReference type="ARBA" id="ARBA00012438"/>
    </source>
</evidence>
<comment type="subcellular location">
    <subcellularLocation>
        <location evidence="2">Cell membrane</location>
        <topology evidence="2">Multi-pass membrane protein</topology>
    </subcellularLocation>
</comment>
<evidence type="ECO:0000313" key="13">
    <source>
        <dbReference type="EMBL" id="AEM40654.1"/>
    </source>
</evidence>
<reference evidence="13 14" key="1">
    <citation type="journal article" date="2011" name="J. Bacteriol.">
        <title>Complete genome sequence of the industrial strain Ketogulonicigenium vulgare WSH-001.</title>
        <authorList>
            <person name="Liu L."/>
            <person name="Li Y."/>
            <person name="Zhang J."/>
            <person name="Zhou Z."/>
            <person name="Liu J."/>
            <person name="Li X."/>
            <person name="Zhou J."/>
            <person name="Du G."/>
            <person name="Wang L."/>
            <person name="Chen J."/>
        </authorList>
    </citation>
    <scope>NUCLEOTIDE SEQUENCE [LARGE SCALE GENOMIC DNA]</scope>
    <source>
        <strain evidence="13 14">WSH-001</strain>
    </source>
</reference>
<dbReference type="EMBL" id="CP002018">
    <property type="protein sequence ID" value="AEM40654.1"/>
    <property type="molecule type" value="Genomic_DNA"/>
</dbReference>
<feature type="domain" description="Histidine kinase" evidence="11">
    <location>
        <begin position="218"/>
        <end position="416"/>
    </location>
</feature>
<dbReference type="eggNOG" id="COG2205">
    <property type="taxonomic scope" value="Bacteria"/>
</dbReference>
<keyword evidence="7" id="KW-0547">Nucleotide-binding</keyword>
<gene>
    <name evidence="13" type="ordered locus">KVU_0816</name>
</gene>
<dbReference type="Gene3D" id="3.30.565.10">
    <property type="entry name" value="Histidine kinase-like ATPase, C-terminal domain"/>
    <property type="match status" value="1"/>
</dbReference>
<dbReference type="CDD" id="cd00075">
    <property type="entry name" value="HATPase"/>
    <property type="match status" value="1"/>
</dbReference>
<dbReference type="CDD" id="cd06225">
    <property type="entry name" value="HAMP"/>
    <property type="match status" value="1"/>
</dbReference>
<keyword evidence="10" id="KW-0812">Transmembrane</keyword>
<dbReference type="Pfam" id="PF02518">
    <property type="entry name" value="HATPase_c"/>
    <property type="match status" value="1"/>
</dbReference>
<evidence type="ECO:0000259" key="12">
    <source>
        <dbReference type="PROSITE" id="PS50885"/>
    </source>
</evidence>
<dbReference type="GO" id="GO:0005524">
    <property type="term" value="F:ATP binding"/>
    <property type="evidence" value="ECO:0007669"/>
    <property type="project" value="UniProtKB-KW"/>
</dbReference>
<evidence type="ECO:0000313" key="14">
    <source>
        <dbReference type="Proteomes" id="UP000000692"/>
    </source>
</evidence>
<dbReference type="InterPro" id="IPR036097">
    <property type="entry name" value="HisK_dim/P_sf"/>
</dbReference>
<dbReference type="Proteomes" id="UP000000692">
    <property type="component" value="Chromosome"/>
</dbReference>
<feature type="domain" description="HAMP" evidence="12">
    <location>
        <begin position="158"/>
        <end position="210"/>
    </location>
</feature>
<dbReference type="GO" id="GO:0005886">
    <property type="term" value="C:plasma membrane"/>
    <property type="evidence" value="ECO:0007669"/>
    <property type="project" value="UniProtKB-SubCell"/>
</dbReference>
<dbReference type="SMART" id="SM00304">
    <property type="entry name" value="HAMP"/>
    <property type="match status" value="1"/>
</dbReference>
<evidence type="ECO:0000256" key="4">
    <source>
        <dbReference type="ARBA" id="ARBA00022475"/>
    </source>
</evidence>
<keyword evidence="6 13" id="KW-0808">Transferase</keyword>
<dbReference type="InterPro" id="IPR003661">
    <property type="entry name" value="HisK_dim/P_dom"/>
</dbReference>
<dbReference type="InterPro" id="IPR004358">
    <property type="entry name" value="Sig_transdc_His_kin-like_C"/>
</dbReference>
<keyword evidence="10" id="KW-1133">Transmembrane helix</keyword>
<comment type="catalytic activity">
    <reaction evidence="1">
        <text>ATP + protein L-histidine = ADP + protein N-phospho-L-histidine.</text>
        <dbReference type="EC" id="2.7.13.3"/>
    </reaction>
</comment>
<evidence type="ECO:0000256" key="6">
    <source>
        <dbReference type="ARBA" id="ARBA00022679"/>
    </source>
</evidence>
<dbReference type="PROSITE" id="PS50885">
    <property type="entry name" value="HAMP"/>
    <property type="match status" value="1"/>
</dbReference>
<dbReference type="GO" id="GO:0000155">
    <property type="term" value="F:phosphorelay sensor kinase activity"/>
    <property type="evidence" value="ECO:0007669"/>
    <property type="project" value="InterPro"/>
</dbReference>
<evidence type="ECO:0000256" key="10">
    <source>
        <dbReference type="SAM" id="Phobius"/>
    </source>
</evidence>
<protein>
    <recommendedName>
        <fullName evidence="3">histidine kinase</fullName>
        <ecNumber evidence="3">2.7.13.3</ecNumber>
    </recommendedName>
</protein>
<dbReference type="KEGG" id="kvl:KVU_0816"/>
<keyword evidence="8" id="KW-0418">Kinase</keyword>
<dbReference type="PANTHER" id="PTHR44936">
    <property type="entry name" value="SENSOR PROTEIN CREC"/>
    <property type="match status" value="1"/>
</dbReference>
<sequence>MISLRLRLSLVLIGSILAVVFLATVAVLHVIEPRYVDAAVVPIVNQLEGLARLAEADPDMARLAGVEIATAPFRLHEDAEAIKFLRPVAEQILPLREIVISRGSDAAYLIASMSLSDGHWMIAQVPDFSAPEDRFVLLGMWIGLITLGTAGMALYVASGISRPLAVVERAMQRIGPDGVIPHVPESGPPEIRHMARTLNQLSQRLRKSMESRMRLVAAAGHDLRTPLTRMRLRAEFIADPEEQAKWLSDLEEMDVIADSAIRLVREEVGPHARETIDLRGPLGDVMAELEEGAVLTAIPSRPVIVQAELIGLKRALRNLISNAVLHGGGASVYLQIDCQSARIVIRDNGPGIPDELLERVFEPFFRVDMARRKSVPGAGLGLAIAKEIIERFDGTISIRNLKPAGLEQTIILPRTAGRLRKAARR</sequence>
<dbReference type="SUPFAM" id="SSF55874">
    <property type="entry name" value="ATPase domain of HSP90 chaperone/DNA topoisomerase II/histidine kinase"/>
    <property type="match status" value="1"/>
</dbReference>
<dbReference type="PRINTS" id="PR00344">
    <property type="entry name" value="BCTRLSENSOR"/>
</dbReference>
<evidence type="ECO:0000256" key="1">
    <source>
        <dbReference type="ARBA" id="ARBA00000085"/>
    </source>
</evidence>
<evidence type="ECO:0000256" key="5">
    <source>
        <dbReference type="ARBA" id="ARBA00022553"/>
    </source>
</evidence>
<dbReference type="PROSITE" id="PS50109">
    <property type="entry name" value="HIS_KIN"/>
    <property type="match status" value="1"/>
</dbReference>
<proteinExistence type="predicted"/>
<dbReference type="InterPro" id="IPR003594">
    <property type="entry name" value="HATPase_dom"/>
</dbReference>
<dbReference type="InterPro" id="IPR036890">
    <property type="entry name" value="HATPase_C_sf"/>
</dbReference>
<dbReference type="HOGENOM" id="CLU_000445_89_27_5"/>
<dbReference type="SUPFAM" id="SSF47384">
    <property type="entry name" value="Homodimeric domain of signal transducing histidine kinase"/>
    <property type="match status" value="1"/>
</dbReference>
<evidence type="ECO:0000256" key="7">
    <source>
        <dbReference type="ARBA" id="ARBA00022741"/>
    </source>
</evidence>
<accession>F9Y522</accession>
<dbReference type="CDD" id="cd00082">
    <property type="entry name" value="HisKA"/>
    <property type="match status" value="1"/>
</dbReference>
<evidence type="ECO:0000256" key="8">
    <source>
        <dbReference type="ARBA" id="ARBA00022777"/>
    </source>
</evidence>
<feature type="transmembrane region" description="Helical" evidence="10">
    <location>
        <begin position="7"/>
        <end position="31"/>
    </location>
</feature>
<organism evidence="13 14">
    <name type="scientific">Ketogulonicigenium vulgare (strain WSH-001)</name>
    <dbReference type="NCBI Taxonomy" id="759362"/>
    <lineage>
        <taxon>Bacteria</taxon>
        <taxon>Pseudomonadati</taxon>
        <taxon>Pseudomonadota</taxon>
        <taxon>Alphaproteobacteria</taxon>
        <taxon>Rhodobacterales</taxon>
        <taxon>Roseobacteraceae</taxon>
        <taxon>Ketogulonicigenium</taxon>
    </lineage>
</organism>
<evidence type="ECO:0000256" key="2">
    <source>
        <dbReference type="ARBA" id="ARBA00004651"/>
    </source>
</evidence>
<keyword evidence="14" id="KW-1185">Reference proteome</keyword>
<keyword evidence="10" id="KW-0472">Membrane</keyword>
<dbReference type="InterPro" id="IPR005467">
    <property type="entry name" value="His_kinase_dom"/>
</dbReference>
<dbReference type="OrthoDB" id="9804645at2"/>
<dbReference type="PANTHER" id="PTHR44936:SF10">
    <property type="entry name" value="SENSOR PROTEIN RSTB"/>
    <property type="match status" value="1"/>
</dbReference>